<dbReference type="RefSeq" id="WP_020891411.1">
    <property type="nucleotide sequence ID" value="NZ_ATNM01000003.1"/>
</dbReference>
<dbReference type="STRING" id="641524.ADICYQ_0069"/>
<dbReference type="AlphaFoldDB" id="S7VPE0"/>
<organism evidence="1 2">
    <name type="scientific">Cyclobacterium qasimii M12-11B</name>
    <dbReference type="NCBI Taxonomy" id="641524"/>
    <lineage>
        <taxon>Bacteria</taxon>
        <taxon>Pseudomonadati</taxon>
        <taxon>Bacteroidota</taxon>
        <taxon>Cytophagia</taxon>
        <taxon>Cytophagales</taxon>
        <taxon>Cyclobacteriaceae</taxon>
        <taxon>Cyclobacterium</taxon>
    </lineage>
</organism>
<gene>
    <name evidence="1" type="ORF">ADICYQ_0069</name>
</gene>
<dbReference type="EMBL" id="ATNM01000003">
    <property type="protein sequence ID" value="EPR71821.1"/>
    <property type="molecule type" value="Genomic_DNA"/>
</dbReference>
<evidence type="ECO:0000313" key="1">
    <source>
        <dbReference type="EMBL" id="EPR71821.1"/>
    </source>
</evidence>
<accession>S7VPE0</accession>
<evidence type="ECO:0000313" key="2">
    <source>
        <dbReference type="Proteomes" id="UP000014974"/>
    </source>
</evidence>
<name>S7VPE0_9BACT</name>
<proteinExistence type="predicted"/>
<comment type="caution">
    <text evidence="1">The sequence shown here is derived from an EMBL/GenBank/DDBJ whole genome shotgun (WGS) entry which is preliminary data.</text>
</comment>
<dbReference type="Proteomes" id="UP000014974">
    <property type="component" value="Unassembled WGS sequence"/>
</dbReference>
<sequence length="42" mass="4697">MSLKFKVKLLIVNAINFLCSNEGYQSGKAYPALYSPYNSPLN</sequence>
<protein>
    <submittedName>
        <fullName evidence="1">Uncharacterized protein</fullName>
    </submittedName>
</protein>
<reference evidence="1 2" key="1">
    <citation type="journal article" date="2013" name="Genome Announc.">
        <title>Draft Genome Sequence of Cyclobacterium qasimii Strain M12-11BT, Isolated from Arctic Marine Sediment.</title>
        <authorList>
            <person name="Shivaji S."/>
            <person name="Ara S."/>
            <person name="Singh A."/>
            <person name="Kumar Pinnaka A."/>
        </authorList>
    </citation>
    <scope>NUCLEOTIDE SEQUENCE [LARGE SCALE GENOMIC DNA]</scope>
    <source>
        <strain evidence="1 2">M12-11B</strain>
    </source>
</reference>